<dbReference type="InterPro" id="IPR003829">
    <property type="entry name" value="Pirin_N_dom"/>
</dbReference>
<dbReference type="InterPro" id="IPR012093">
    <property type="entry name" value="Pirin"/>
</dbReference>
<dbReference type="InterPro" id="IPR041602">
    <property type="entry name" value="Quercetinase_C"/>
</dbReference>
<comment type="similarity">
    <text evidence="1 2">Belongs to the pirin family.</text>
</comment>
<organism evidence="5 6">
    <name type="scientific">Dyadobacter koreensis</name>
    <dbReference type="NCBI Taxonomy" id="408657"/>
    <lineage>
        <taxon>Bacteria</taxon>
        <taxon>Pseudomonadati</taxon>
        <taxon>Bacteroidota</taxon>
        <taxon>Cytophagia</taxon>
        <taxon>Cytophagales</taxon>
        <taxon>Spirosomataceae</taxon>
        <taxon>Dyadobacter</taxon>
    </lineage>
</organism>
<reference evidence="5 6" key="1">
    <citation type="submission" date="2016-10" db="EMBL/GenBank/DDBJ databases">
        <authorList>
            <person name="de Groot N.N."/>
        </authorList>
    </citation>
    <scope>NUCLEOTIDE SEQUENCE [LARGE SCALE GENOMIC DNA]</scope>
    <source>
        <strain evidence="5 6">DSM 19938</strain>
    </source>
</reference>
<protein>
    <recommendedName>
        <fullName evidence="7">Quercetin 2,3-dioxygenase C-terminal cupin domain-containing protein</fullName>
    </recommendedName>
</protein>
<evidence type="ECO:0008006" key="7">
    <source>
        <dbReference type="Google" id="ProtNLM"/>
    </source>
</evidence>
<dbReference type="STRING" id="408657.SAMN04487995_3722"/>
<evidence type="ECO:0000259" key="3">
    <source>
        <dbReference type="Pfam" id="PF02678"/>
    </source>
</evidence>
<evidence type="ECO:0000259" key="4">
    <source>
        <dbReference type="Pfam" id="PF17954"/>
    </source>
</evidence>
<feature type="domain" description="Quercetin 2,3-dioxygenase C-terminal cupin" evidence="4">
    <location>
        <begin position="155"/>
        <end position="235"/>
    </location>
</feature>
<dbReference type="RefSeq" id="WP_090337703.1">
    <property type="nucleotide sequence ID" value="NZ_FNXY01000005.1"/>
</dbReference>
<dbReference type="InterPro" id="IPR014710">
    <property type="entry name" value="RmlC-like_jellyroll"/>
</dbReference>
<keyword evidence="6" id="KW-1185">Reference proteome</keyword>
<evidence type="ECO:0000313" key="5">
    <source>
        <dbReference type="EMBL" id="SEJ19805.1"/>
    </source>
</evidence>
<dbReference type="PANTHER" id="PTHR43212">
    <property type="entry name" value="QUERCETIN 2,3-DIOXYGENASE"/>
    <property type="match status" value="1"/>
</dbReference>
<dbReference type="InterPro" id="IPR011051">
    <property type="entry name" value="RmlC_Cupin_sf"/>
</dbReference>
<dbReference type="Pfam" id="PF02678">
    <property type="entry name" value="Pirin"/>
    <property type="match status" value="1"/>
</dbReference>
<proteinExistence type="inferred from homology"/>
<dbReference type="PANTHER" id="PTHR43212:SF3">
    <property type="entry name" value="QUERCETIN 2,3-DIOXYGENASE"/>
    <property type="match status" value="1"/>
</dbReference>
<sequence>MITQTKGQIYLAAQRGISQLSWFRSFHTFNFGSYQDEFRVPFGNLQVLNDDTLAAGKSCIMKLEQNTEVILIPVVGAVEFHNSLGEPGILEAGQLQIFSAENSMNYEITNPYDKELVSFIQLWLKNDNPNFVAGNQEGTIELDTKNQLVPLFSPKDEGLKIQQEAYAYIGKYGGREEGIYKLKNPENGIFVFIIEGAFEVQNRLMESRDGLSLWNPEELEFEALSNDAIILILELSIDRTDL</sequence>
<evidence type="ECO:0000313" key="6">
    <source>
        <dbReference type="Proteomes" id="UP000199532"/>
    </source>
</evidence>
<accession>A0A1H6X5I7</accession>
<dbReference type="Proteomes" id="UP000199532">
    <property type="component" value="Unassembled WGS sequence"/>
</dbReference>
<gene>
    <name evidence="5" type="ORF">SAMN04487995_3722</name>
</gene>
<feature type="domain" description="Pirin N-terminal" evidence="3">
    <location>
        <begin position="14"/>
        <end position="124"/>
    </location>
</feature>
<evidence type="ECO:0000256" key="2">
    <source>
        <dbReference type="RuleBase" id="RU003457"/>
    </source>
</evidence>
<dbReference type="Pfam" id="PF17954">
    <property type="entry name" value="Pirin_C_2"/>
    <property type="match status" value="1"/>
</dbReference>
<dbReference type="OrthoDB" id="321327at2"/>
<dbReference type="SUPFAM" id="SSF51182">
    <property type="entry name" value="RmlC-like cupins"/>
    <property type="match status" value="1"/>
</dbReference>
<dbReference type="EMBL" id="FNXY01000005">
    <property type="protein sequence ID" value="SEJ19805.1"/>
    <property type="molecule type" value="Genomic_DNA"/>
</dbReference>
<evidence type="ECO:0000256" key="1">
    <source>
        <dbReference type="ARBA" id="ARBA00008416"/>
    </source>
</evidence>
<name>A0A1H6X5I7_9BACT</name>
<dbReference type="AlphaFoldDB" id="A0A1H6X5I7"/>
<dbReference type="Gene3D" id="2.60.120.10">
    <property type="entry name" value="Jelly Rolls"/>
    <property type="match status" value="2"/>
</dbReference>